<dbReference type="EMBL" id="MWZD01000017">
    <property type="protein sequence ID" value="PRI10843.1"/>
    <property type="molecule type" value="Genomic_DNA"/>
</dbReference>
<evidence type="ECO:0000256" key="3">
    <source>
        <dbReference type="ARBA" id="ARBA00022801"/>
    </source>
</evidence>
<organism evidence="5 6">
    <name type="scientific">Leucobacter massiliensis</name>
    <dbReference type="NCBI Taxonomy" id="1686285"/>
    <lineage>
        <taxon>Bacteria</taxon>
        <taxon>Bacillati</taxon>
        <taxon>Actinomycetota</taxon>
        <taxon>Actinomycetes</taxon>
        <taxon>Micrococcales</taxon>
        <taxon>Microbacteriaceae</taxon>
        <taxon>Leucobacter</taxon>
    </lineage>
</organism>
<dbReference type="Gene3D" id="3.90.226.10">
    <property type="entry name" value="2-enoyl-CoA Hydratase, Chain A, domain 1"/>
    <property type="match status" value="1"/>
</dbReference>
<dbReference type="InterPro" id="IPR032259">
    <property type="entry name" value="HIBYL-CoA-H"/>
</dbReference>
<name>A0A2S9QMM3_9MICO</name>
<comment type="catalytic activity">
    <reaction evidence="1">
        <text>3-hydroxy-2-methylpropanoyl-CoA + H2O = 3-hydroxy-2-methylpropanoate + CoA + H(+)</text>
        <dbReference type="Rhea" id="RHEA:20888"/>
        <dbReference type="ChEBI" id="CHEBI:11805"/>
        <dbReference type="ChEBI" id="CHEBI:15377"/>
        <dbReference type="ChEBI" id="CHEBI:15378"/>
        <dbReference type="ChEBI" id="CHEBI:57287"/>
        <dbReference type="ChEBI" id="CHEBI:57340"/>
        <dbReference type="EC" id="3.1.2.4"/>
    </reaction>
</comment>
<dbReference type="InterPro" id="IPR045004">
    <property type="entry name" value="ECH_dom"/>
</dbReference>
<evidence type="ECO:0000259" key="4">
    <source>
        <dbReference type="Pfam" id="PF16113"/>
    </source>
</evidence>
<dbReference type="OrthoDB" id="9790967at2"/>
<evidence type="ECO:0000313" key="6">
    <source>
        <dbReference type="Proteomes" id="UP000238650"/>
    </source>
</evidence>
<dbReference type="CDD" id="cd06558">
    <property type="entry name" value="crotonase-like"/>
    <property type="match status" value="1"/>
</dbReference>
<keyword evidence="6" id="KW-1185">Reference proteome</keyword>
<dbReference type="Pfam" id="PF16113">
    <property type="entry name" value="ECH_2"/>
    <property type="match status" value="1"/>
</dbReference>
<comment type="caution">
    <text evidence="5">The sequence shown here is derived from an EMBL/GenBank/DDBJ whole genome shotgun (WGS) entry which is preliminary data.</text>
</comment>
<dbReference type="GO" id="GO:0003860">
    <property type="term" value="F:3-hydroxyisobutyryl-CoA hydrolase activity"/>
    <property type="evidence" value="ECO:0007669"/>
    <property type="project" value="UniProtKB-EC"/>
</dbReference>
<evidence type="ECO:0000256" key="2">
    <source>
        <dbReference type="ARBA" id="ARBA00011915"/>
    </source>
</evidence>
<dbReference type="AlphaFoldDB" id="A0A2S9QMM3"/>
<dbReference type="PANTHER" id="PTHR43176">
    <property type="entry name" value="3-HYDROXYISOBUTYRYL-COA HYDROLASE-RELATED"/>
    <property type="match status" value="1"/>
</dbReference>
<dbReference type="NCBIfam" id="NF004127">
    <property type="entry name" value="PRK05617.1"/>
    <property type="match status" value="1"/>
</dbReference>
<sequence length="367" mass="37878">MSTDANATAPGTAPEPLVLSRREGAITRITLNRPRAINALNREMFELLDAAVTTAVSDGSAAILLDGAGERGFCGGGDIKQLSGPGGREILALEYRVDHRIATAPIPVVGIMDGVTMGGGIGLTGHASHRVVTERSRLAMPEARIGIVPDVGGHLLLGRAPGRLGELLAVTAGEFGAGDAIALGFADSFVPSERLEQLGAALAAGEEPGAVCARLAEPAPVPELPGARAWWDDIAEPALGAAHPPIQEDPAGAALRLLAALDGSGSPLAAETADTVRRMCPASVAITLAQLDRTRRLDLDLAAVLADDLRVCSRMAARPDFAEGVRAQVIDKDRTPRWSPASLAGLDPAELAAILAPLRPEEPALEL</sequence>
<evidence type="ECO:0000256" key="1">
    <source>
        <dbReference type="ARBA" id="ARBA00001709"/>
    </source>
</evidence>
<evidence type="ECO:0000313" key="5">
    <source>
        <dbReference type="EMBL" id="PRI10843.1"/>
    </source>
</evidence>
<proteinExistence type="predicted"/>
<protein>
    <recommendedName>
        <fullName evidence="2">3-hydroxyisobutyryl-CoA hydrolase</fullName>
        <ecNumber evidence="2">3.1.2.4</ecNumber>
    </recommendedName>
</protein>
<dbReference type="PANTHER" id="PTHR43176:SF3">
    <property type="entry name" value="3-HYDROXYISOBUTYRYL-COA HYDROLASE, MITOCHONDRIAL"/>
    <property type="match status" value="1"/>
</dbReference>
<dbReference type="Proteomes" id="UP000238650">
    <property type="component" value="Unassembled WGS sequence"/>
</dbReference>
<dbReference type="EC" id="3.1.2.4" evidence="2"/>
<dbReference type="InterPro" id="IPR029045">
    <property type="entry name" value="ClpP/crotonase-like_dom_sf"/>
</dbReference>
<keyword evidence="3 5" id="KW-0378">Hydrolase</keyword>
<dbReference type="GO" id="GO:0006574">
    <property type="term" value="P:L-valine catabolic process"/>
    <property type="evidence" value="ECO:0007669"/>
    <property type="project" value="TreeGrafter"/>
</dbReference>
<accession>A0A2S9QMM3</accession>
<gene>
    <name evidence="5" type="ORF">B4915_08090</name>
</gene>
<dbReference type="RefSeq" id="WP_105805303.1">
    <property type="nucleotide sequence ID" value="NZ_MWZD01000017.1"/>
</dbReference>
<dbReference type="SUPFAM" id="SSF52096">
    <property type="entry name" value="ClpP/crotonase"/>
    <property type="match status" value="1"/>
</dbReference>
<reference evidence="5 6" key="1">
    <citation type="journal article" date="2017" name="New Microbes New Infect">
        <title>Genome sequence of 'Leucobacter massiliensis' sp. nov. isolated from human pharynx after travel to the 2014 Hajj.</title>
        <authorList>
            <person name="Leangapichart T."/>
            <person name="Gautret P."/>
            <person name="Nguyen T.T."/>
            <person name="Armstrong N."/>
            <person name="Rolain J.M."/>
        </authorList>
    </citation>
    <scope>NUCLEOTIDE SEQUENCE [LARGE SCALE GENOMIC DNA]</scope>
    <source>
        <strain evidence="5 6">122RC15</strain>
    </source>
</reference>
<feature type="domain" description="Enoyl-CoA hydratase/isomerase" evidence="4">
    <location>
        <begin position="27"/>
        <end position="354"/>
    </location>
</feature>